<evidence type="ECO:0000256" key="7">
    <source>
        <dbReference type="ARBA" id="ARBA00022833"/>
    </source>
</evidence>
<sequence>MPKDLFLPHSKPDKFCEVCNTMSTDLYADVILPLPLGDQFTYRVPPEFQASIKVGIRVIVQFGARKFFSALVYRLHTNMPVGSFDIKDIDAVLDQEPIVTQAQLILWEWLVDYYCCTLGEVYKAALPSALKLESQTKISFNPHYDMPVDLSGEEEALLLMLQGHGQANIQDINRFIGKRSAFSTLKILLEKNAILVEEKVEENYRPKTAPFIFLHANVLTESAIAQTLESLKKARKQLTLFEFFLSETLYHAEPKASMEKKELLERSQSGEGILRALIDKNILRTEEIEIGRLDFSHDQEPVIFDLNEAQEVALEQIGQQLRGLKPVLLHGITSSGKTEIYIKLIEEQLAKGNQVLYLVPEIGLTTQLITRMKRAFGDRAGIYHSKFNDAERVEIWFNTLHDKEQSFQLVLGARSAVFLPFRKLGLIIVDEEHENSYKQFDPAPRYHARDVAVVLGQIHHAPVILGTATPSFESYFNAKTGKYALVELTERYKNISLPEMVIADVREATRRKQMKSLLTPELFEQINTALANDEQVILFQNRRGFAPYLQCATCGWIPKCRHCDVSLTYHKHRGAMICHYCGHTESLSGKCGECHSEEIRTRGFGTEKIEEELSLLFPEAKVARMDLDTTRAKKGYERLIYQFENKQIDILVGTQMVTKGLDFDNVSVVGILNADQLLNYPDFRSYERSFQLITQVSGRAGRKNKQGRVVVQTTQPKHPVLHEVVANNFTQLFNRQMAERKLFKYPPYFRLVKIVIKHKNQERLNLAASQLATLLRKNFGFNILGPEYPVISRIQNWFQKEIWVKLERDSKLGQSKKQIMGAVSQIKSMPNHGNLIIHADVDPM</sequence>
<feature type="binding site" evidence="12">
    <location>
        <position position="594"/>
    </location>
    <ligand>
        <name>Zn(2+)</name>
        <dbReference type="ChEBI" id="CHEBI:29105"/>
        <label>1</label>
    </ligand>
</feature>
<proteinExistence type="inferred from homology"/>
<dbReference type="GO" id="GO:0008270">
    <property type="term" value="F:zinc ion binding"/>
    <property type="evidence" value="ECO:0007669"/>
    <property type="project" value="UniProtKB-UniRule"/>
</dbReference>
<evidence type="ECO:0000259" key="13">
    <source>
        <dbReference type="PROSITE" id="PS51192"/>
    </source>
</evidence>
<dbReference type="HAMAP" id="MF_00983">
    <property type="entry name" value="PriA"/>
    <property type="match status" value="1"/>
</dbReference>
<dbReference type="AlphaFoldDB" id="A0AA41Y8Y0"/>
<reference evidence="15" key="1">
    <citation type="submission" date="2022-10" db="EMBL/GenBank/DDBJ databases">
        <title>Gaoshiqiia sediminis gen. nov., sp. nov., isolated from coastal sediment.</title>
        <authorList>
            <person name="Yu W.X."/>
            <person name="Mu D.S."/>
            <person name="Du J.Z."/>
            <person name="Liang Y.Q."/>
        </authorList>
    </citation>
    <scope>NUCLEOTIDE SEQUENCE</scope>
    <source>
        <strain evidence="15">A06</strain>
    </source>
</reference>
<dbReference type="PANTHER" id="PTHR30580:SF0">
    <property type="entry name" value="PRIMOSOMAL PROTEIN N"/>
    <property type="match status" value="1"/>
</dbReference>
<feature type="binding site" evidence="12">
    <location>
        <position position="563"/>
    </location>
    <ligand>
        <name>Zn(2+)</name>
        <dbReference type="ChEBI" id="CHEBI:29105"/>
        <label>2</label>
    </ligand>
</feature>
<dbReference type="InterPro" id="IPR041236">
    <property type="entry name" value="PriA_C"/>
</dbReference>
<keyword evidence="10 12" id="KW-0413">Isomerase</keyword>
<evidence type="ECO:0000256" key="5">
    <source>
        <dbReference type="ARBA" id="ARBA00022801"/>
    </source>
</evidence>
<feature type="binding site" evidence="12">
    <location>
        <position position="581"/>
    </location>
    <ligand>
        <name>Zn(2+)</name>
        <dbReference type="ChEBI" id="CHEBI:29105"/>
        <label>2</label>
    </ligand>
</feature>
<organism evidence="15 16">
    <name type="scientific">Gaoshiqia sediminis</name>
    <dbReference type="NCBI Taxonomy" id="2986998"/>
    <lineage>
        <taxon>Bacteria</taxon>
        <taxon>Pseudomonadati</taxon>
        <taxon>Bacteroidota</taxon>
        <taxon>Bacteroidia</taxon>
        <taxon>Marinilabiliales</taxon>
        <taxon>Prolixibacteraceae</taxon>
        <taxon>Gaoshiqia</taxon>
    </lineage>
</organism>
<dbReference type="Pfam" id="PF00270">
    <property type="entry name" value="DEAD"/>
    <property type="match status" value="1"/>
</dbReference>
<dbReference type="Pfam" id="PF17764">
    <property type="entry name" value="PriA_3primeBD"/>
    <property type="match status" value="1"/>
</dbReference>
<dbReference type="GO" id="GO:0006302">
    <property type="term" value="P:double-strand break repair"/>
    <property type="evidence" value="ECO:0007669"/>
    <property type="project" value="InterPro"/>
</dbReference>
<name>A0AA41Y8Y0_9BACT</name>
<dbReference type="EMBL" id="JAPAAF010000016">
    <property type="protein sequence ID" value="MCW0483382.1"/>
    <property type="molecule type" value="Genomic_DNA"/>
</dbReference>
<dbReference type="FunFam" id="3.40.50.300:FF:000489">
    <property type="entry name" value="Primosome assembly protein PriA"/>
    <property type="match status" value="1"/>
</dbReference>
<dbReference type="SUPFAM" id="SSF52540">
    <property type="entry name" value="P-loop containing nucleoside triphosphate hydrolases"/>
    <property type="match status" value="1"/>
</dbReference>
<dbReference type="RefSeq" id="WP_282591984.1">
    <property type="nucleotide sequence ID" value="NZ_JAPAAF010000016.1"/>
</dbReference>
<dbReference type="InterPro" id="IPR001650">
    <property type="entry name" value="Helicase_C-like"/>
</dbReference>
<dbReference type="Gene3D" id="3.40.1440.60">
    <property type="entry name" value="PriA, 3(prime) DNA-binding domain"/>
    <property type="match status" value="1"/>
</dbReference>
<evidence type="ECO:0000256" key="6">
    <source>
        <dbReference type="ARBA" id="ARBA00022806"/>
    </source>
</evidence>
<dbReference type="Pfam" id="PF18319">
    <property type="entry name" value="Zn_ribbon_PriA"/>
    <property type="match status" value="1"/>
</dbReference>
<comment type="cofactor">
    <cofactor evidence="12">
        <name>Zn(2+)</name>
        <dbReference type="ChEBI" id="CHEBI:29105"/>
    </cofactor>
    <text evidence="12">Binds 2 zinc ions per subunit.</text>
</comment>
<dbReference type="Pfam" id="PF18074">
    <property type="entry name" value="PriA_C"/>
    <property type="match status" value="1"/>
</dbReference>
<evidence type="ECO:0000256" key="11">
    <source>
        <dbReference type="ARBA" id="ARBA00048988"/>
    </source>
</evidence>
<evidence type="ECO:0000256" key="3">
    <source>
        <dbReference type="ARBA" id="ARBA00022723"/>
    </source>
</evidence>
<dbReference type="GO" id="GO:1990077">
    <property type="term" value="C:primosome complex"/>
    <property type="evidence" value="ECO:0007669"/>
    <property type="project" value="UniProtKB-UniRule"/>
</dbReference>
<accession>A0AA41Y8Y0</accession>
<dbReference type="FunFam" id="3.40.1440.60:FF:000001">
    <property type="entry name" value="Primosomal protein N"/>
    <property type="match status" value="1"/>
</dbReference>
<comment type="catalytic activity">
    <reaction evidence="11 12">
        <text>ATP + H2O = ADP + phosphate + H(+)</text>
        <dbReference type="Rhea" id="RHEA:13065"/>
        <dbReference type="ChEBI" id="CHEBI:15377"/>
        <dbReference type="ChEBI" id="CHEBI:15378"/>
        <dbReference type="ChEBI" id="CHEBI:30616"/>
        <dbReference type="ChEBI" id="CHEBI:43474"/>
        <dbReference type="ChEBI" id="CHEBI:456216"/>
        <dbReference type="EC" id="5.6.2.4"/>
    </reaction>
</comment>
<feature type="binding site" evidence="12">
    <location>
        <position position="554"/>
    </location>
    <ligand>
        <name>Zn(2+)</name>
        <dbReference type="ChEBI" id="CHEBI:29105"/>
        <label>1</label>
    </ligand>
</feature>
<feature type="binding site" evidence="12">
    <location>
        <position position="578"/>
    </location>
    <ligand>
        <name>Zn(2+)</name>
        <dbReference type="ChEBI" id="CHEBI:29105"/>
        <label>2</label>
    </ligand>
</feature>
<dbReference type="InterPro" id="IPR040498">
    <property type="entry name" value="PriA_CRR"/>
</dbReference>
<dbReference type="CDD" id="cd17929">
    <property type="entry name" value="DEXHc_priA"/>
    <property type="match status" value="1"/>
</dbReference>
<evidence type="ECO:0000313" key="16">
    <source>
        <dbReference type="Proteomes" id="UP001163821"/>
    </source>
</evidence>
<dbReference type="SMART" id="SM00490">
    <property type="entry name" value="HELICc"/>
    <property type="match status" value="1"/>
</dbReference>
<evidence type="ECO:0000256" key="8">
    <source>
        <dbReference type="ARBA" id="ARBA00022840"/>
    </source>
</evidence>
<keyword evidence="5 12" id="KW-0378">Hydrolase</keyword>
<feature type="binding site" evidence="12">
    <location>
        <position position="560"/>
    </location>
    <ligand>
        <name>Zn(2+)</name>
        <dbReference type="ChEBI" id="CHEBI:29105"/>
        <label>2</label>
    </ligand>
</feature>
<keyword evidence="7 12" id="KW-0862">Zinc</keyword>
<dbReference type="InterPro" id="IPR041222">
    <property type="entry name" value="PriA_3primeBD"/>
</dbReference>
<dbReference type="Pfam" id="PF00271">
    <property type="entry name" value="Helicase_C"/>
    <property type="match status" value="1"/>
</dbReference>
<keyword evidence="6 12" id="KW-0347">Helicase</keyword>
<dbReference type="EC" id="5.6.2.4" evidence="12"/>
<evidence type="ECO:0000259" key="14">
    <source>
        <dbReference type="PROSITE" id="PS51194"/>
    </source>
</evidence>
<comment type="function">
    <text evidence="12">Initiates the restart of stalled replication forks, which reloads the replicative helicase on sites other than the origin of replication. Recognizes and binds to abandoned replication forks and remodels them to uncover a helicase loading site. Promotes assembly of the primosome at these replication forks.</text>
</comment>
<dbReference type="GO" id="GO:0006269">
    <property type="term" value="P:DNA replication, synthesis of primer"/>
    <property type="evidence" value="ECO:0007669"/>
    <property type="project" value="UniProtKB-KW"/>
</dbReference>
<evidence type="ECO:0000256" key="2">
    <source>
        <dbReference type="ARBA" id="ARBA00022705"/>
    </source>
</evidence>
<dbReference type="GO" id="GO:0005524">
    <property type="term" value="F:ATP binding"/>
    <property type="evidence" value="ECO:0007669"/>
    <property type="project" value="UniProtKB-UniRule"/>
</dbReference>
<dbReference type="InterPro" id="IPR005259">
    <property type="entry name" value="PriA"/>
</dbReference>
<dbReference type="InterPro" id="IPR027417">
    <property type="entry name" value="P-loop_NTPase"/>
</dbReference>
<dbReference type="CDD" id="cd18804">
    <property type="entry name" value="SF2_C_priA"/>
    <property type="match status" value="1"/>
</dbReference>
<dbReference type="GO" id="GO:0006270">
    <property type="term" value="P:DNA replication initiation"/>
    <property type="evidence" value="ECO:0007669"/>
    <property type="project" value="TreeGrafter"/>
</dbReference>
<feature type="domain" description="Helicase C-terminal" evidence="14">
    <location>
        <begin position="586"/>
        <end position="753"/>
    </location>
</feature>
<comment type="subunit">
    <text evidence="12">Component of the replication restart primosome.</text>
</comment>
<dbReference type="GO" id="GO:0016787">
    <property type="term" value="F:hydrolase activity"/>
    <property type="evidence" value="ECO:0007669"/>
    <property type="project" value="UniProtKB-KW"/>
</dbReference>
<dbReference type="PROSITE" id="PS51192">
    <property type="entry name" value="HELICASE_ATP_BIND_1"/>
    <property type="match status" value="1"/>
</dbReference>
<dbReference type="PANTHER" id="PTHR30580">
    <property type="entry name" value="PRIMOSOMAL PROTEIN N"/>
    <property type="match status" value="1"/>
</dbReference>
<dbReference type="GO" id="GO:0003677">
    <property type="term" value="F:DNA binding"/>
    <property type="evidence" value="ECO:0007669"/>
    <property type="project" value="UniProtKB-UniRule"/>
</dbReference>
<keyword evidence="16" id="KW-1185">Reference proteome</keyword>
<keyword evidence="1 12" id="KW-0639">Primosome</keyword>
<dbReference type="InterPro" id="IPR014001">
    <property type="entry name" value="Helicase_ATP-bd"/>
</dbReference>
<comment type="caution">
    <text evidence="15">The sequence shown here is derived from an EMBL/GenBank/DDBJ whole genome shotgun (WGS) entry which is preliminary data.</text>
</comment>
<feature type="domain" description="Helicase ATP-binding" evidence="13">
    <location>
        <begin position="318"/>
        <end position="488"/>
    </location>
</feature>
<keyword evidence="4 12" id="KW-0547">Nucleotide-binding</keyword>
<keyword evidence="3 12" id="KW-0479">Metal-binding</keyword>
<dbReference type="Gene3D" id="3.40.50.300">
    <property type="entry name" value="P-loop containing nucleotide triphosphate hydrolases"/>
    <property type="match status" value="2"/>
</dbReference>
<keyword evidence="8 12" id="KW-0067">ATP-binding</keyword>
<gene>
    <name evidence="12 15" type="primary">priA</name>
    <name evidence="15" type="ORF">N2K84_11615</name>
</gene>
<dbReference type="Proteomes" id="UP001163821">
    <property type="component" value="Unassembled WGS sequence"/>
</dbReference>
<evidence type="ECO:0000256" key="9">
    <source>
        <dbReference type="ARBA" id="ARBA00023125"/>
    </source>
</evidence>
<evidence type="ECO:0000313" key="15">
    <source>
        <dbReference type="EMBL" id="MCW0483382.1"/>
    </source>
</evidence>
<keyword evidence="2 12" id="KW-0235">DNA replication</keyword>
<evidence type="ECO:0000256" key="12">
    <source>
        <dbReference type="HAMAP-Rule" id="MF_00983"/>
    </source>
</evidence>
<comment type="similarity">
    <text evidence="12">Belongs to the helicase family. PriA subfamily.</text>
</comment>
<evidence type="ECO:0000256" key="10">
    <source>
        <dbReference type="ARBA" id="ARBA00023235"/>
    </source>
</evidence>
<comment type="catalytic activity">
    <reaction evidence="12">
        <text>Couples ATP hydrolysis with the unwinding of duplex DNA by translocating in the 3'-5' direction.</text>
        <dbReference type="EC" id="5.6.2.4"/>
    </reaction>
</comment>
<feature type="binding site" evidence="12">
    <location>
        <position position="591"/>
    </location>
    <ligand>
        <name>Zn(2+)</name>
        <dbReference type="ChEBI" id="CHEBI:29105"/>
        <label>1</label>
    </ligand>
</feature>
<keyword evidence="9 12" id="KW-0238">DNA-binding</keyword>
<dbReference type="PROSITE" id="PS51194">
    <property type="entry name" value="HELICASE_CTER"/>
    <property type="match status" value="1"/>
</dbReference>
<dbReference type="NCBIfam" id="TIGR00595">
    <property type="entry name" value="priA"/>
    <property type="match status" value="1"/>
</dbReference>
<dbReference type="InterPro" id="IPR042115">
    <property type="entry name" value="PriA_3primeBD_sf"/>
</dbReference>
<dbReference type="SMART" id="SM00487">
    <property type="entry name" value="DEXDc"/>
    <property type="match status" value="1"/>
</dbReference>
<protein>
    <recommendedName>
        <fullName evidence="12">Replication restart protein PriA</fullName>
    </recommendedName>
    <alternativeName>
        <fullName evidence="12">ATP-dependent DNA helicase PriA</fullName>
        <ecNumber evidence="12">5.6.2.4</ecNumber>
    </alternativeName>
    <alternativeName>
        <fullName evidence="12">DNA 3'-5' helicase PriA</fullName>
    </alternativeName>
</protein>
<dbReference type="GO" id="GO:0043138">
    <property type="term" value="F:3'-5' DNA helicase activity"/>
    <property type="evidence" value="ECO:0007669"/>
    <property type="project" value="UniProtKB-EC"/>
</dbReference>
<feature type="binding site" evidence="12">
    <location>
        <position position="551"/>
    </location>
    <ligand>
        <name>Zn(2+)</name>
        <dbReference type="ChEBI" id="CHEBI:29105"/>
        <label>1</label>
    </ligand>
</feature>
<evidence type="ECO:0000256" key="1">
    <source>
        <dbReference type="ARBA" id="ARBA00022515"/>
    </source>
</evidence>
<dbReference type="GO" id="GO:0006310">
    <property type="term" value="P:DNA recombination"/>
    <property type="evidence" value="ECO:0007669"/>
    <property type="project" value="InterPro"/>
</dbReference>
<dbReference type="InterPro" id="IPR011545">
    <property type="entry name" value="DEAD/DEAH_box_helicase_dom"/>
</dbReference>
<evidence type="ECO:0000256" key="4">
    <source>
        <dbReference type="ARBA" id="ARBA00022741"/>
    </source>
</evidence>